<evidence type="ECO:0000313" key="4">
    <source>
        <dbReference type="Proteomes" id="UP001519460"/>
    </source>
</evidence>
<dbReference type="EMBL" id="JACVVK020000763">
    <property type="protein sequence ID" value="KAK7448169.1"/>
    <property type="molecule type" value="Genomic_DNA"/>
</dbReference>
<dbReference type="PROSITE" id="PS50022">
    <property type="entry name" value="FA58C_3"/>
    <property type="match status" value="1"/>
</dbReference>
<dbReference type="InterPro" id="IPR002557">
    <property type="entry name" value="Chitin-bd_dom"/>
</dbReference>
<comment type="caution">
    <text evidence="3">The sequence shown here is derived from an EMBL/GenBank/DDBJ whole genome shotgun (WGS) entry which is preliminary data.</text>
</comment>
<dbReference type="Pfam" id="PF01607">
    <property type="entry name" value="CBM_14"/>
    <property type="match status" value="1"/>
</dbReference>
<evidence type="ECO:0000259" key="2">
    <source>
        <dbReference type="PROSITE" id="PS50940"/>
    </source>
</evidence>
<feature type="domain" description="F5/8 type C" evidence="1">
    <location>
        <begin position="51"/>
        <end position="144"/>
    </location>
</feature>
<dbReference type="InterPro" id="IPR000421">
    <property type="entry name" value="FA58C"/>
</dbReference>
<evidence type="ECO:0000259" key="1">
    <source>
        <dbReference type="PROSITE" id="PS50022"/>
    </source>
</evidence>
<feature type="non-terminal residue" evidence="3">
    <location>
        <position position="1"/>
    </location>
</feature>
<protein>
    <recommendedName>
        <fullName evidence="5">F5/8 type C domain-containing protein</fullName>
    </recommendedName>
</protein>
<proteinExistence type="predicted"/>
<dbReference type="SUPFAM" id="SSF49785">
    <property type="entry name" value="Galactose-binding domain-like"/>
    <property type="match status" value="1"/>
</dbReference>
<accession>A0ABD0J1A8</accession>
<dbReference type="InterPro" id="IPR008979">
    <property type="entry name" value="Galactose-bd-like_sf"/>
</dbReference>
<feature type="domain" description="Chitin-binding type-2" evidence="2">
    <location>
        <begin position="214"/>
        <end position="269"/>
    </location>
</feature>
<organism evidence="3 4">
    <name type="scientific">Batillaria attramentaria</name>
    <dbReference type="NCBI Taxonomy" id="370345"/>
    <lineage>
        <taxon>Eukaryota</taxon>
        <taxon>Metazoa</taxon>
        <taxon>Spiralia</taxon>
        <taxon>Lophotrochozoa</taxon>
        <taxon>Mollusca</taxon>
        <taxon>Gastropoda</taxon>
        <taxon>Caenogastropoda</taxon>
        <taxon>Sorbeoconcha</taxon>
        <taxon>Cerithioidea</taxon>
        <taxon>Batillariidae</taxon>
        <taxon>Batillaria</taxon>
    </lineage>
</organism>
<dbReference type="SUPFAM" id="SSF57625">
    <property type="entry name" value="Invertebrate chitin-binding proteins"/>
    <property type="match status" value="1"/>
</dbReference>
<dbReference type="PROSITE" id="PS50940">
    <property type="entry name" value="CHIT_BIND_II"/>
    <property type="match status" value="1"/>
</dbReference>
<dbReference type="Gene3D" id="2.170.140.10">
    <property type="entry name" value="Chitin binding domain"/>
    <property type="match status" value="1"/>
</dbReference>
<name>A0ABD0J1A8_9CAEN</name>
<dbReference type="PANTHER" id="PTHR24543">
    <property type="entry name" value="MULTICOPPER OXIDASE-RELATED"/>
    <property type="match status" value="1"/>
</dbReference>
<reference evidence="3 4" key="1">
    <citation type="journal article" date="2023" name="Sci. Data">
        <title>Genome assembly of the Korean intertidal mud-creeper Batillaria attramentaria.</title>
        <authorList>
            <person name="Patra A.K."/>
            <person name="Ho P.T."/>
            <person name="Jun S."/>
            <person name="Lee S.J."/>
            <person name="Kim Y."/>
            <person name="Won Y.J."/>
        </authorList>
    </citation>
    <scope>NUCLEOTIDE SEQUENCE [LARGE SCALE GENOMIC DNA]</scope>
    <source>
        <strain evidence="3">Wonlab-2016</strain>
    </source>
</reference>
<gene>
    <name evidence="3" type="ORF">BaRGS_00040127</name>
</gene>
<dbReference type="AlphaFoldDB" id="A0ABD0J1A8"/>
<dbReference type="InterPro" id="IPR036508">
    <property type="entry name" value="Chitin-bd_dom_sf"/>
</dbReference>
<evidence type="ECO:0008006" key="5">
    <source>
        <dbReference type="Google" id="ProtNLM"/>
    </source>
</evidence>
<dbReference type="Proteomes" id="UP001519460">
    <property type="component" value="Unassembled WGS sequence"/>
</dbReference>
<dbReference type="Pfam" id="PF00754">
    <property type="entry name" value="F5_F8_type_C"/>
    <property type="match status" value="1"/>
</dbReference>
<sequence length="292" mass="32456">VCVATCYNGLEFETGQRVVTRTCDNSRGVWIDNESGEIFEENVLPSCLRLCHDKLLTSTETVRQVSTSSVFASDFTSGPLPLLPLSDGAWRPATDDITQYIQVDLGSQHRLTGVVVRGDTVGSYVKLFRLLFSTNGVTWHPYSDGRNPDQNSKCAGHLSRHREALSTVNGTKPTYSLVFDGQGPATDITCEERLGVNVSRTLPACVTGFCLQEENDCHQMPNGDYQYCGNCHYFSTCSEGYFYVRPCPEHLVYDSLADLCNYKSSTCSTKSRLLCKRTRAHLSLPSFIQQNL</sequence>
<dbReference type="Gene3D" id="2.60.120.260">
    <property type="entry name" value="Galactose-binding domain-like"/>
    <property type="match status" value="1"/>
</dbReference>
<keyword evidence="4" id="KW-1185">Reference proteome</keyword>
<evidence type="ECO:0000313" key="3">
    <source>
        <dbReference type="EMBL" id="KAK7448169.1"/>
    </source>
</evidence>